<organism evidence="1 2">
    <name type="scientific">Phaeomoniella chlamydospora</name>
    <name type="common">Phaeoacremonium chlamydosporum</name>
    <dbReference type="NCBI Taxonomy" id="158046"/>
    <lineage>
        <taxon>Eukaryota</taxon>
        <taxon>Fungi</taxon>
        <taxon>Dikarya</taxon>
        <taxon>Ascomycota</taxon>
        <taxon>Pezizomycotina</taxon>
        <taxon>Eurotiomycetes</taxon>
        <taxon>Chaetothyriomycetidae</taxon>
        <taxon>Phaeomoniellales</taxon>
        <taxon>Phaeomoniellaceae</taxon>
        <taxon>Phaeomoniella</taxon>
    </lineage>
</organism>
<name>A0A0G2E5A0_PHACM</name>
<reference evidence="1 2" key="1">
    <citation type="submission" date="2015-05" db="EMBL/GenBank/DDBJ databases">
        <title>Distinctive expansion of gene families associated with plant cell wall degradation and secondary metabolism in the genomes of grapevine trunk pathogens.</title>
        <authorList>
            <person name="Lawrence D.P."/>
            <person name="Travadon R."/>
            <person name="Rolshausen P.E."/>
            <person name="Baumgartner K."/>
        </authorList>
    </citation>
    <scope>NUCLEOTIDE SEQUENCE [LARGE SCALE GENOMIC DNA]</scope>
    <source>
        <strain evidence="1">UCRPC4</strain>
    </source>
</reference>
<reference evidence="1 2" key="2">
    <citation type="submission" date="2015-05" db="EMBL/GenBank/DDBJ databases">
        <authorList>
            <person name="Morales-Cruz A."/>
            <person name="Amrine K.C."/>
            <person name="Cantu D."/>
        </authorList>
    </citation>
    <scope>NUCLEOTIDE SEQUENCE [LARGE SCALE GENOMIC DNA]</scope>
    <source>
        <strain evidence="1">UCRPC4</strain>
    </source>
</reference>
<gene>
    <name evidence="1" type="ORF">UCRPC4_g05521</name>
</gene>
<sequence length="206" mass="23088">MKLQVLLKLNKTILQVGSDEQLPQLSVSDSSFQAMKISVDSPTDSVEYIVKGDFIRLVHHKSGLLQRVFRVGLAFRDLKACCSSLLAIEKGARPIAATIEVREMDDITRSGLFKCRNKTLVAQRLALRNISRMKEMIRTVKGIRYGLMGGLMIERKEEAEKAGNLEANKSCVDVIVRIEKGTKSALEAIGKKAMYGDFYFSCYQHL</sequence>
<dbReference type="AlphaFoldDB" id="A0A0G2E5A0"/>
<dbReference type="EMBL" id="LCWF01000144">
    <property type="protein sequence ID" value="KKY17506.1"/>
    <property type="molecule type" value="Genomic_DNA"/>
</dbReference>
<comment type="caution">
    <text evidence="1">The sequence shown here is derived from an EMBL/GenBank/DDBJ whole genome shotgun (WGS) entry which is preliminary data.</text>
</comment>
<protein>
    <submittedName>
        <fullName evidence="1">Uncharacterized protein</fullName>
    </submittedName>
</protein>
<accession>A0A0G2E5A0</accession>
<dbReference type="Proteomes" id="UP000053317">
    <property type="component" value="Unassembled WGS sequence"/>
</dbReference>
<evidence type="ECO:0000313" key="2">
    <source>
        <dbReference type="Proteomes" id="UP000053317"/>
    </source>
</evidence>
<keyword evidence="2" id="KW-1185">Reference proteome</keyword>
<proteinExistence type="predicted"/>
<evidence type="ECO:0000313" key="1">
    <source>
        <dbReference type="EMBL" id="KKY17506.1"/>
    </source>
</evidence>